<comment type="caution">
    <text evidence="1">The sequence shown here is derived from an EMBL/GenBank/DDBJ whole genome shotgun (WGS) entry which is preliminary data.</text>
</comment>
<reference evidence="1" key="2">
    <citation type="submission" date="2023-05" db="EMBL/GenBank/DDBJ databases">
        <authorList>
            <person name="Schelkunov M.I."/>
        </authorList>
    </citation>
    <scope>NUCLEOTIDE SEQUENCE</scope>
    <source>
        <strain evidence="1">Hsosn_3</strain>
        <tissue evidence="1">Leaf</tissue>
    </source>
</reference>
<keyword evidence="2" id="KW-1185">Reference proteome</keyword>
<sequence length="115" mass="12904">MAHEPNIKFPPNLVTSLWSVSFLLHSLLCIWNDNKKSSILFSIKQILETRWTPDSTLFSTLQLSEALNNLSNIELGSLLYETIYMRLLLAPGAHASLMNFSRDDASGDGDDDADF</sequence>
<protein>
    <submittedName>
        <fullName evidence="1">Uncharacterized protein</fullName>
    </submittedName>
</protein>
<reference evidence="1" key="1">
    <citation type="submission" date="2023-02" db="EMBL/GenBank/DDBJ databases">
        <title>Genome of toxic invasive species Heracleum sosnowskyi carries increased number of genes despite the absence of recent whole-genome duplications.</title>
        <authorList>
            <person name="Schelkunov M."/>
            <person name="Shtratnikova V."/>
            <person name="Makarenko M."/>
            <person name="Klepikova A."/>
            <person name="Omelchenko D."/>
            <person name="Novikova G."/>
            <person name="Obukhova E."/>
            <person name="Bogdanov V."/>
            <person name="Penin A."/>
            <person name="Logacheva M."/>
        </authorList>
    </citation>
    <scope>NUCLEOTIDE SEQUENCE</scope>
    <source>
        <strain evidence="1">Hsosn_3</strain>
        <tissue evidence="1">Leaf</tissue>
    </source>
</reference>
<proteinExistence type="predicted"/>
<evidence type="ECO:0000313" key="2">
    <source>
        <dbReference type="Proteomes" id="UP001237642"/>
    </source>
</evidence>
<dbReference type="AlphaFoldDB" id="A0AAD8I8F3"/>
<accession>A0AAD8I8F3</accession>
<gene>
    <name evidence="1" type="ORF">POM88_027690</name>
</gene>
<name>A0AAD8I8F3_9APIA</name>
<dbReference type="Proteomes" id="UP001237642">
    <property type="component" value="Unassembled WGS sequence"/>
</dbReference>
<evidence type="ECO:0000313" key="1">
    <source>
        <dbReference type="EMBL" id="KAK1380946.1"/>
    </source>
</evidence>
<organism evidence="1 2">
    <name type="scientific">Heracleum sosnowskyi</name>
    <dbReference type="NCBI Taxonomy" id="360622"/>
    <lineage>
        <taxon>Eukaryota</taxon>
        <taxon>Viridiplantae</taxon>
        <taxon>Streptophyta</taxon>
        <taxon>Embryophyta</taxon>
        <taxon>Tracheophyta</taxon>
        <taxon>Spermatophyta</taxon>
        <taxon>Magnoliopsida</taxon>
        <taxon>eudicotyledons</taxon>
        <taxon>Gunneridae</taxon>
        <taxon>Pentapetalae</taxon>
        <taxon>asterids</taxon>
        <taxon>campanulids</taxon>
        <taxon>Apiales</taxon>
        <taxon>Apiaceae</taxon>
        <taxon>Apioideae</taxon>
        <taxon>apioid superclade</taxon>
        <taxon>Tordylieae</taxon>
        <taxon>Tordyliinae</taxon>
        <taxon>Heracleum</taxon>
    </lineage>
</organism>
<dbReference type="EMBL" id="JAUIZM010000006">
    <property type="protein sequence ID" value="KAK1380946.1"/>
    <property type="molecule type" value="Genomic_DNA"/>
</dbReference>